<evidence type="ECO:0000313" key="2">
    <source>
        <dbReference type="Proteomes" id="UP001516023"/>
    </source>
</evidence>
<evidence type="ECO:0000313" key="1">
    <source>
        <dbReference type="EMBL" id="KAL3789420.1"/>
    </source>
</evidence>
<keyword evidence="2" id="KW-1185">Reference proteome</keyword>
<name>A0ABD3PT92_9STRA</name>
<dbReference type="EMBL" id="JABMIG020000141">
    <property type="protein sequence ID" value="KAL3789420.1"/>
    <property type="molecule type" value="Genomic_DNA"/>
</dbReference>
<dbReference type="Proteomes" id="UP001516023">
    <property type="component" value="Unassembled WGS sequence"/>
</dbReference>
<protein>
    <submittedName>
        <fullName evidence="1">Uncharacterized protein</fullName>
    </submittedName>
</protein>
<reference evidence="1 2" key="1">
    <citation type="journal article" date="2020" name="G3 (Bethesda)">
        <title>Improved Reference Genome for Cyclotella cryptica CCMP332, a Model for Cell Wall Morphogenesis, Salinity Adaptation, and Lipid Production in Diatoms (Bacillariophyta).</title>
        <authorList>
            <person name="Roberts W.R."/>
            <person name="Downey K.M."/>
            <person name="Ruck E.C."/>
            <person name="Traller J.C."/>
            <person name="Alverson A.J."/>
        </authorList>
    </citation>
    <scope>NUCLEOTIDE SEQUENCE [LARGE SCALE GENOMIC DNA]</scope>
    <source>
        <strain evidence="1 2">CCMP332</strain>
    </source>
</reference>
<organism evidence="1 2">
    <name type="scientific">Cyclotella cryptica</name>
    <dbReference type="NCBI Taxonomy" id="29204"/>
    <lineage>
        <taxon>Eukaryota</taxon>
        <taxon>Sar</taxon>
        <taxon>Stramenopiles</taxon>
        <taxon>Ochrophyta</taxon>
        <taxon>Bacillariophyta</taxon>
        <taxon>Coscinodiscophyceae</taxon>
        <taxon>Thalassiosirophycidae</taxon>
        <taxon>Stephanodiscales</taxon>
        <taxon>Stephanodiscaceae</taxon>
        <taxon>Cyclotella</taxon>
    </lineage>
</organism>
<proteinExistence type="predicted"/>
<comment type="caution">
    <text evidence="1">The sequence shown here is derived from an EMBL/GenBank/DDBJ whole genome shotgun (WGS) entry which is preliminary data.</text>
</comment>
<gene>
    <name evidence="1" type="ORF">HJC23_001968</name>
</gene>
<accession>A0ABD3PT92</accession>
<sequence>MHQVIYSGLQAPYLMNFDEQDVASECNRGSSLCLRLWCRVLSNACTQLRLSANNDDLASKVSPYI</sequence>
<dbReference type="AlphaFoldDB" id="A0ABD3PT92"/>